<dbReference type="PANTHER" id="PTHR33495">
    <property type="entry name" value="ANTI-SIGMA FACTOR ANTAGONIST TM_1081-RELATED-RELATED"/>
    <property type="match status" value="1"/>
</dbReference>
<protein>
    <submittedName>
        <fullName evidence="2">STAS domain-containing protein</fullName>
    </submittedName>
</protein>
<dbReference type="EMBL" id="SVBY01000052">
    <property type="protein sequence ID" value="MBE6093041.1"/>
    <property type="molecule type" value="Genomic_DNA"/>
</dbReference>
<comment type="caution">
    <text evidence="2">The sequence shown here is derived from an EMBL/GenBank/DDBJ whole genome shotgun (WGS) entry which is preliminary data.</text>
</comment>
<evidence type="ECO:0000313" key="3">
    <source>
        <dbReference type="Proteomes" id="UP000761380"/>
    </source>
</evidence>
<dbReference type="GO" id="GO:0043856">
    <property type="term" value="F:anti-sigma factor antagonist activity"/>
    <property type="evidence" value="ECO:0007669"/>
    <property type="project" value="TreeGrafter"/>
</dbReference>
<name>A0A927WJH3_SELRU</name>
<dbReference type="SUPFAM" id="SSF52091">
    <property type="entry name" value="SpoIIaa-like"/>
    <property type="match status" value="1"/>
</dbReference>
<dbReference type="PANTHER" id="PTHR33495:SF14">
    <property type="entry name" value="ANTI-SIGMA FACTOR ANTAGONIST"/>
    <property type="match status" value="1"/>
</dbReference>
<proteinExistence type="predicted"/>
<dbReference type="Pfam" id="PF01636">
    <property type="entry name" value="APH"/>
    <property type="match status" value="1"/>
</dbReference>
<dbReference type="CDD" id="cd07043">
    <property type="entry name" value="STAS_anti-anti-sigma_factors"/>
    <property type="match status" value="1"/>
</dbReference>
<dbReference type="Proteomes" id="UP000761380">
    <property type="component" value="Unassembled WGS sequence"/>
</dbReference>
<dbReference type="AlphaFoldDB" id="A0A927WJH3"/>
<dbReference type="Gene3D" id="3.30.750.24">
    <property type="entry name" value="STAS domain"/>
    <property type="match status" value="1"/>
</dbReference>
<dbReference type="Gene3D" id="3.90.1200.10">
    <property type="match status" value="1"/>
</dbReference>
<dbReference type="SUPFAM" id="SSF56112">
    <property type="entry name" value="Protein kinase-like (PK-like)"/>
    <property type="match status" value="1"/>
</dbReference>
<gene>
    <name evidence="2" type="ORF">E7201_07745</name>
</gene>
<dbReference type="PROSITE" id="PS50801">
    <property type="entry name" value="STAS"/>
    <property type="match status" value="1"/>
</dbReference>
<evidence type="ECO:0000259" key="1">
    <source>
        <dbReference type="PROSITE" id="PS50801"/>
    </source>
</evidence>
<dbReference type="InterPro" id="IPR036513">
    <property type="entry name" value="STAS_dom_sf"/>
</dbReference>
<dbReference type="InterPro" id="IPR002645">
    <property type="entry name" value="STAS_dom"/>
</dbReference>
<feature type="domain" description="STAS" evidence="1">
    <location>
        <begin position="35"/>
        <end position="116"/>
    </location>
</feature>
<accession>A0A927WJH3</accession>
<dbReference type="InterPro" id="IPR002575">
    <property type="entry name" value="Aminoglycoside_PTrfase"/>
</dbReference>
<sequence length="420" mass="47486">MIMVLSKDIYFIFFSPFAKGWDFMDYQVTDKDLRIELSGHISSTNAAAIEQEIASIVAKHPQLPLVFDADKLEYISSAGLRILLIFGKKSTEKITLTNASRDIYEIFEQTGFTKLIDVQKKLRQVSINGCQQVGTGLSSKVYRLDADTIIKVYDQKVPFYKITREIDLAKKAFIAGLPTAISYDLVRCGEQYGVVFEMIANAVTVGDALCANNCAEFEPIMAKFAALMKLMHHTETQPKDGFPSIKGTWLDWAAGMKEFYTAEEYAQLEEMIMAVPERNTIVHCDFHAGNTLYQKGEIVVIDMADVGYAHPVFDFAAGAFHAMVRSQVNIQHSLNLSEENVLRFWQSLLRHYFAVDEDKLAHIQEIFNSFALLRGALFPMKHVQIPLETKLACVAGARKNFFPRIKQAIEHARQLKELDL</sequence>
<reference evidence="2" key="1">
    <citation type="submission" date="2019-04" db="EMBL/GenBank/DDBJ databases">
        <title>Evolution of Biomass-Degrading Anaerobic Consortia Revealed by Metagenomics.</title>
        <authorList>
            <person name="Peng X."/>
        </authorList>
    </citation>
    <scope>NUCLEOTIDE SEQUENCE</scope>
    <source>
        <strain evidence="2">SIG240</strain>
    </source>
</reference>
<dbReference type="Pfam" id="PF01740">
    <property type="entry name" value="STAS"/>
    <property type="match status" value="1"/>
</dbReference>
<organism evidence="2 3">
    <name type="scientific">Selenomonas ruminantium</name>
    <dbReference type="NCBI Taxonomy" id="971"/>
    <lineage>
        <taxon>Bacteria</taxon>
        <taxon>Bacillati</taxon>
        <taxon>Bacillota</taxon>
        <taxon>Negativicutes</taxon>
        <taxon>Selenomonadales</taxon>
        <taxon>Selenomonadaceae</taxon>
        <taxon>Selenomonas</taxon>
    </lineage>
</organism>
<evidence type="ECO:0000313" key="2">
    <source>
        <dbReference type="EMBL" id="MBE6093041.1"/>
    </source>
</evidence>
<dbReference type="InterPro" id="IPR011009">
    <property type="entry name" value="Kinase-like_dom_sf"/>
</dbReference>